<dbReference type="RefSeq" id="WP_221289340.1">
    <property type="nucleotide sequence ID" value="NZ_AP024597.1"/>
</dbReference>
<dbReference type="PANTHER" id="PTHR43041">
    <property type="entry name" value="HYDROLASE, METALLO-BETA-LACTAMASE SUPERFAMILY"/>
    <property type="match status" value="1"/>
</dbReference>
<dbReference type="KEGG" id="csty:KN1_05950"/>
<gene>
    <name evidence="2" type="ORF">KN1_05950</name>
</gene>
<dbReference type="Gene3D" id="3.60.15.10">
    <property type="entry name" value="Ribonuclease Z/Hydroxyacylglutathione hydrolase-like"/>
    <property type="match status" value="1"/>
</dbReference>
<evidence type="ECO:0000259" key="1">
    <source>
        <dbReference type="SMART" id="SM00849"/>
    </source>
</evidence>
<name>A0A8D5ZDU2_9CREN</name>
<keyword evidence="3" id="KW-1185">Reference proteome</keyword>
<dbReference type="Proteomes" id="UP000825123">
    <property type="component" value="Chromosome"/>
</dbReference>
<reference evidence="2 3" key="1">
    <citation type="submission" date="2021-04" db="EMBL/GenBank/DDBJ databases">
        <title>Complete genome sequence of Stygiolobus sp. KN-1.</title>
        <authorList>
            <person name="Nakamura K."/>
            <person name="Sakai H."/>
            <person name="Kurosawa N."/>
        </authorList>
    </citation>
    <scope>NUCLEOTIDE SEQUENCE [LARGE SCALE GENOMIC DNA]</scope>
    <source>
        <strain evidence="2 3">KN-1</strain>
    </source>
</reference>
<dbReference type="InterPro" id="IPR001279">
    <property type="entry name" value="Metallo-B-lactamas"/>
</dbReference>
<evidence type="ECO:0000313" key="2">
    <source>
        <dbReference type="EMBL" id="BCU69298.1"/>
    </source>
</evidence>
<dbReference type="AlphaFoldDB" id="A0A8D5ZDU2"/>
<dbReference type="Pfam" id="PF19583">
    <property type="entry name" value="ODP"/>
    <property type="match status" value="1"/>
</dbReference>
<feature type="domain" description="Metallo-beta-lactamase" evidence="1">
    <location>
        <begin position="32"/>
        <end position="222"/>
    </location>
</feature>
<accession>A0A8D5ZDU2</accession>
<dbReference type="PANTHER" id="PTHR43041:SF1">
    <property type="entry name" value="METALLO-BETA-LACTAMASE DOMAIN-CONTAINING PROTEIN"/>
    <property type="match status" value="1"/>
</dbReference>
<dbReference type="InterPro" id="IPR045761">
    <property type="entry name" value="ODP_dom"/>
</dbReference>
<dbReference type="InterPro" id="IPR036866">
    <property type="entry name" value="RibonucZ/Hydroxyglut_hydro"/>
</dbReference>
<evidence type="ECO:0000313" key="3">
    <source>
        <dbReference type="Proteomes" id="UP000825123"/>
    </source>
</evidence>
<dbReference type="GeneID" id="66162349"/>
<dbReference type="EMBL" id="AP024597">
    <property type="protein sequence ID" value="BCU69298.1"/>
    <property type="molecule type" value="Genomic_DNA"/>
</dbReference>
<organism evidence="2 3">
    <name type="scientific">Stygiolobus caldivivus</name>
    <dbReference type="NCBI Taxonomy" id="2824673"/>
    <lineage>
        <taxon>Archaea</taxon>
        <taxon>Thermoproteota</taxon>
        <taxon>Thermoprotei</taxon>
        <taxon>Sulfolobales</taxon>
        <taxon>Sulfolobaceae</taxon>
        <taxon>Stygiolobus</taxon>
    </lineage>
</organism>
<dbReference type="CDD" id="cd07709">
    <property type="entry name" value="flavodiiron_proteins_MBL-fold"/>
    <property type="match status" value="1"/>
</dbReference>
<dbReference type="SMART" id="SM00849">
    <property type="entry name" value="Lactamase_B"/>
    <property type="match status" value="1"/>
</dbReference>
<dbReference type="SUPFAM" id="SSF56281">
    <property type="entry name" value="Metallo-hydrolase/oxidoreductase"/>
    <property type="match status" value="1"/>
</dbReference>
<proteinExistence type="predicted"/>
<sequence>MKVHEPYILYESNDHKFIWLGLDESEAEKGILTNQYLVMHGDEGVLIDPGGYFVFERVFENATRFVKPENVKAILYSHQDPDVIGGLTLWLDMVPNAKIYVSYLWERFIPHLGVDLRDRIIDLPDEGMDINFGKFMIKAIPAHFMHSPGNFHYYDPIAKIYFSGDMGAAVFKDKWYLIVDNFEEHVKIMEWFHRRYIASRKAIELWSKKIEGLEINIVAPQHGSIFIGDNAKKFLNWLKNLDKVGLDILS</sequence>
<protein>
    <submittedName>
        <fullName evidence="2">MBL fold metallo-hydrolase</fullName>
    </submittedName>
</protein>